<dbReference type="Proteomes" id="UP000800040">
    <property type="component" value="Unassembled WGS sequence"/>
</dbReference>
<protein>
    <recommendedName>
        <fullName evidence="3">Tachykinin family protein</fullName>
    </recommendedName>
</protein>
<dbReference type="PANTHER" id="PTHR37540">
    <property type="entry name" value="TRANSCRIPTION FACTOR (ACR-2), PUTATIVE-RELATED-RELATED"/>
    <property type="match status" value="1"/>
</dbReference>
<keyword evidence="2" id="KW-1185">Reference proteome</keyword>
<dbReference type="PANTHER" id="PTHR37540:SF5">
    <property type="entry name" value="TRANSCRIPTION FACTOR DOMAIN-CONTAINING PROTEIN"/>
    <property type="match status" value="1"/>
</dbReference>
<organism evidence="1 2">
    <name type="scientific">Decorospora gaudefroyi</name>
    <dbReference type="NCBI Taxonomy" id="184978"/>
    <lineage>
        <taxon>Eukaryota</taxon>
        <taxon>Fungi</taxon>
        <taxon>Dikarya</taxon>
        <taxon>Ascomycota</taxon>
        <taxon>Pezizomycotina</taxon>
        <taxon>Dothideomycetes</taxon>
        <taxon>Pleosporomycetidae</taxon>
        <taxon>Pleosporales</taxon>
        <taxon>Pleosporineae</taxon>
        <taxon>Pleosporaceae</taxon>
        <taxon>Decorospora</taxon>
    </lineage>
</organism>
<evidence type="ECO:0000313" key="2">
    <source>
        <dbReference type="Proteomes" id="UP000800040"/>
    </source>
</evidence>
<dbReference type="OrthoDB" id="4159781at2759"/>
<proteinExistence type="predicted"/>
<sequence>MGRSTKPRFSFVNLKHPDDLKDGETQLRIRRLAMAQVGKARRRPNTKRARNEIVLEFRAPPHNRVDFDRFGGGLLDPFCPYPVELDHSGRALLANIFTTENDSHPSQLRGSWYPVGLSDAGAFHNMLANSHNFLFQKRNGYFPLQDDALALKHHHKALRYTSELLKDPAQHLSDRALGAVVSFMIHHTFLANFSSGDWEKHRDALIKIVALRGGIDTITKAHLRITVNWADLIGSFFQDHAPLLPMPAPWLADSKSPPHSPRPFRPISLAWKRHLPMHTDWISIFDDIVHLISLDGAFNAEQKILAVTSGSWLEPTLYRLLVIRPLQHGTTPAHMMEEIARLGTLIFLAPFWKLSGQSPVCTVALSSTLLRVVLANNIVVEWEEELKPLLIWVLYCAAVETRDLAERREFVCILASLMRDLRLCAWNDLMLVVKSVVWVEKVFGGTDILMRDEP</sequence>
<dbReference type="Pfam" id="PF11951">
    <property type="entry name" value="Fungal_trans_2"/>
    <property type="match status" value="1"/>
</dbReference>
<evidence type="ECO:0008006" key="3">
    <source>
        <dbReference type="Google" id="ProtNLM"/>
    </source>
</evidence>
<gene>
    <name evidence="1" type="ORF">BDW02DRAFT_536696</name>
</gene>
<name>A0A6A5JZP8_9PLEO</name>
<dbReference type="EMBL" id="ML975457">
    <property type="protein sequence ID" value="KAF1829240.1"/>
    <property type="molecule type" value="Genomic_DNA"/>
</dbReference>
<accession>A0A6A5JZP8</accession>
<reference evidence="1" key="1">
    <citation type="submission" date="2020-01" db="EMBL/GenBank/DDBJ databases">
        <authorList>
            <consortium name="DOE Joint Genome Institute"/>
            <person name="Haridas S."/>
            <person name="Albert R."/>
            <person name="Binder M."/>
            <person name="Bloem J."/>
            <person name="Labutti K."/>
            <person name="Salamov A."/>
            <person name="Andreopoulos B."/>
            <person name="Baker S.E."/>
            <person name="Barry K."/>
            <person name="Bills G."/>
            <person name="Bluhm B.H."/>
            <person name="Cannon C."/>
            <person name="Castanera R."/>
            <person name="Culley D.E."/>
            <person name="Daum C."/>
            <person name="Ezra D."/>
            <person name="Gonzalez J.B."/>
            <person name="Henrissat B."/>
            <person name="Kuo A."/>
            <person name="Liang C."/>
            <person name="Lipzen A."/>
            <person name="Lutzoni F."/>
            <person name="Magnuson J."/>
            <person name="Mondo S."/>
            <person name="Nolan M."/>
            <person name="Ohm R."/>
            <person name="Pangilinan J."/>
            <person name="Park H.-J."/>
            <person name="Ramirez L."/>
            <person name="Alfaro M."/>
            <person name="Sun H."/>
            <person name="Tritt A."/>
            <person name="Yoshinaga Y."/>
            <person name="Zwiers L.-H."/>
            <person name="Turgeon B.G."/>
            <person name="Goodwin S.B."/>
            <person name="Spatafora J.W."/>
            <person name="Crous P.W."/>
            <person name="Grigoriev I.V."/>
        </authorList>
    </citation>
    <scope>NUCLEOTIDE SEQUENCE</scope>
    <source>
        <strain evidence="1">P77</strain>
    </source>
</reference>
<dbReference type="InterPro" id="IPR021858">
    <property type="entry name" value="Fun_TF"/>
</dbReference>
<evidence type="ECO:0000313" key="1">
    <source>
        <dbReference type="EMBL" id="KAF1829240.1"/>
    </source>
</evidence>
<dbReference type="AlphaFoldDB" id="A0A6A5JZP8"/>